<dbReference type="AlphaFoldDB" id="A0A2W2CVB3"/>
<dbReference type="Proteomes" id="UP000248749">
    <property type="component" value="Unassembled WGS sequence"/>
</dbReference>
<evidence type="ECO:0000313" key="2">
    <source>
        <dbReference type="Proteomes" id="UP000248749"/>
    </source>
</evidence>
<dbReference type="EMBL" id="POUB01000007">
    <property type="protein sequence ID" value="PZG02513.1"/>
    <property type="molecule type" value="Genomic_DNA"/>
</dbReference>
<gene>
    <name evidence="1" type="ORF">C1I99_01995</name>
</gene>
<accession>A0A2W2CVB3</accession>
<dbReference type="RefSeq" id="WP_111132436.1">
    <property type="nucleotide sequence ID" value="NZ_POUB01000007.1"/>
</dbReference>
<protein>
    <submittedName>
        <fullName evidence="1">Uncharacterized protein</fullName>
    </submittedName>
</protein>
<name>A0A2W2CVB3_9ACTN</name>
<proteinExistence type="predicted"/>
<reference evidence="1 2" key="1">
    <citation type="submission" date="2018-01" db="EMBL/GenBank/DDBJ databases">
        <title>Draft genome sequence of Salinispora sp. 13K206.</title>
        <authorList>
            <person name="Sahin N."/>
            <person name="Saygin H."/>
            <person name="Ay H."/>
        </authorList>
    </citation>
    <scope>NUCLEOTIDE SEQUENCE [LARGE SCALE GENOMIC DNA]</scope>
    <source>
        <strain evidence="1 2">13K206</strain>
    </source>
</reference>
<keyword evidence="2" id="KW-1185">Reference proteome</keyword>
<sequence>MAEVVRTAPDGARVSVTVPATAGTLKWYGTIRFNGPDFLRDFSFAEAGAHQVIPKKILPGARTEVFRRRGFDLVVYEAADRSDACLVIAGPHNEATTWFGGPAPRPAVLNRITSMVDFADSPTGARLTPRPGANLQQFGTMVIGSDARMTIMIKDARQVRDQLPTWRGLVQGEAEVWRSRMDVHETKAAKLAGTPFEWRYTYANPTAVFDVAFRDETPPGITLNVAVDEDYVNSMLSGLRVTWAG</sequence>
<comment type="caution">
    <text evidence="1">The sequence shown here is derived from an EMBL/GenBank/DDBJ whole genome shotgun (WGS) entry which is preliminary data.</text>
</comment>
<dbReference type="OrthoDB" id="3529898at2"/>
<organism evidence="1 2">
    <name type="scientific">Micromonospora deserti</name>
    <dbReference type="NCBI Taxonomy" id="2070366"/>
    <lineage>
        <taxon>Bacteria</taxon>
        <taxon>Bacillati</taxon>
        <taxon>Actinomycetota</taxon>
        <taxon>Actinomycetes</taxon>
        <taxon>Micromonosporales</taxon>
        <taxon>Micromonosporaceae</taxon>
        <taxon>Micromonospora</taxon>
    </lineage>
</organism>
<evidence type="ECO:0000313" key="1">
    <source>
        <dbReference type="EMBL" id="PZG02513.1"/>
    </source>
</evidence>